<dbReference type="Gene3D" id="1.25.40.10">
    <property type="entry name" value="Tetratricopeptide repeat domain"/>
    <property type="match status" value="4"/>
</dbReference>
<dbReference type="Pfam" id="PF13041">
    <property type="entry name" value="PPR_2"/>
    <property type="match status" value="2"/>
</dbReference>
<keyword evidence="3" id="KW-1185">Reference proteome</keyword>
<dbReference type="OrthoDB" id="609013at2759"/>
<proteinExistence type="predicted"/>
<dbReference type="FunFam" id="1.25.40.10:FF:000090">
    <property type="entry name" value="Pentatricopeptide repeat-containing protein, chloroplastic"/>
    <property type="match status" value="1"/>
</dbReference>
<dbReference type="Pfam" id="PF01535">
    <property type="entry name" value="PPR"/>
    <property type="match status" value="5"/>
</dbReference>
<feature type="repeat" description="PPR" evidence="2">
    <location>
        <begin position="378"/>
        <end position="412"/>
    </location>
</feature>
<protein>
    <submittedName>
        <fullName evidence="4">Pentatricopeptide repeat-containing protein At1g56570</fullName>
    </submittedName>
</protein>
<accession>A0A6P6VZF6</accession>
<dbReference type="InterPro" id="IPR002885">
    <property type="entry name" value="PPR_rpt"/>
</dbReference>
<dbReference type="GO" id="GO:0009451">
    <property type="term" value="P:RNA modification"/>
    <property type="evidence" value="ECO:0007669"/>
    <property type="project" value="InterPro"/>
</dbReference>
<evidence type="ECO:0000313" key="3">
    <source>
        <dbReference type="Proteomes" id="UP001652660"/>
    </source>
</evidence>
<evidence type="ECO:0000313" key="4">
    <source>
        <dbReference type="RefSeq" id="XP_027107985.1"/>
    </source>
</evidence>
<dbReference type="AlphaFoldDB" id="A0A6P6VZF6"/>
<dbReference type="FunFam" id="1.25.40.10:FF:000073">
    <property type="entry name" value="Pentatricopeptide repeat-containing protein chloroplastic"/>
    <property type="match status" value="1"/>
</dbReference>
<dbReference type="Proteomes" id="UP001652660">
    <property type="component" value="Chromosome 2c"/>
</dbReference>
<dbReference type="PROSITE" id="PS51375">
    <property type="entry name" value="PPR"/>
    <property type="match status" value="3"/>
</dbReference>
<feature type="repeat" description="PPR" evidence="2">
    <location>
        <begin position="177"/>
        <end position="211"/>
    </location>
</feature>
<keyword evidence="1" id="KW-0677">Repeat</keyword>
<dbReference type="PANTHER" id="PTHR47926">
    <property type="entry name" value="PENTATRICOPEPTIDE REPEAT-CONTAINING PROTEIN"/>
    <property type="match status" value="1"/>
</dbReference>
<evidence type="ECO:0000256" key="2">
    <source>
        <dbReference type="PROSITE-ProRule" id="PRU00708"/>
    </source>
</evidence>
<sequence length="609" mass="68128">MSARKRVSTIFNHQIPQTIRNSLHWLQTEATDLSQPFLPKPPSYLATNIIKSYFENGQIQEAQILFDEMPRKDVVAWTAMISGYNSCSFHKRAWSLFCALMRDCRGVVPNEYTFSSTLKACKGMKSQLCGSLVHGLAIKYAMPGCIYVDNVLLDLYATCCGNMDAASMLFGEIGAKNAVSWTTLIAGYTHQDDGYGALQVFRQMLLAGEELNPYCISIAARACTSIGSYMHSKQIHAIVVKNGFESNTPVMNAIMDMYCRCGSLGEADVCFHVMTEKDLITWNTLIAGYEKSYPNKSLKIYSRMELEGISPNCFTFTSILAAVANLAVLSFGEQVHGLIVKRGLEGNLELDNALIDMYAKCGNIMDSRKTFDRMPSKNLVSWTSMMIGYGSHGYGKEAVDLFDEMVKSGIMPDRIVFMAVVGACSHAGLVEEGLRYFTSMVHDYNIKPEQETYGCVVDLLGRAGRVEEAYELIKSMPFLPDETVWAVFLGACKMHKRPELGKLAVSRVLELRPGIAGTYITLSNLCAADGNWREFAAARKLMRRLGNKKETGRSWVELQNEIYCFVAGDKVGSHMEWVYRVLEKLLQHMKDAGYFPELDYFLHDLEDGT</sequence>
<feature type="repeat" description="PPR" evidence="2">
    <location>
        <begin position="247"/>
        <end position="281"/>
    </location>
</feature>
<gene>
    <name evidence="4" type="primary">LOC113727823</name>
</gene>
<dbReference type="RefSeq" id="XP_027107985.1">
    <property type="nucleotide sequence ID" value="XM_027252184.2"/>
</dbReference>
<reference evidence="3" key="1">
    <citation type="journal article" date="2025" name="Foods">
        <title>Unveiling the Microbial Signatures of Arabica Coffee Cherries: Insights into Ripeness Specific Diversity, Functional Traits, and Implications for Quality and Safety.</title>
        <authorList>
            <consortium name="RefSeq"/>
            <person name="Tenea G.N."/>
            <person name="Cifuentes V."/>
            <person name="Reyes P."/>
            <person name="Cevallos-Vallejos M."/>
        </authorList>
    </citation>
    <scope>NUCLEOTIDE SEQUENCE [LARGE SCALE GENOMIC DNA]</scope>
</reference>
<dbReference type="InterPro" id="IPR046848">
    <property type="entry name" value="E_motif"/>
</dbReference>
<dbReference type="Pfam" id="PF20431">
    <property type="entry name" value="E_motif"/>
    <property type="match status" value="1"/>
</dbReference>
<name>A0A6P6VZF6_COFAR</name>
<dbReference type="NCBIfam" id="TIGR00756">
    <property type="entry name" value="PPR"/>
    <property type="match status" value="3"/>
</dbReference>
<reference evidence="4" key="2">
    <citation type="submission" date="2025-08" db="UniProtKB">
        <authorList>
            <consortium name="RefSeq"/>
        </authorList>
    </citation>
    <scope>IDENTIFICATION</scope>
    <source>
        <tissue evidence="4">Leaves</tissue>
    </source>
</reference>
<organism evidence="3 4">
    <name type="scientific">Coffea arabica</name>
    <name type="common">Arabian coffee</name>
    <dbReference type="NCBI Taxonomy" id="13443"/>
    <lineage>
        <taxon>Eukaryota</taxon>
        <taxon>Viridiplantae</taxon>
        <taxon>Streptophyta</taxon>
        <taxon>Embryophyta</taxon>
        <taxon>Tracheophyta</taxon>
        <taxon>Spermatophyta</taxon>
        <taxon>Magnoliopsida</taxon>
        <taxon>eudicotyledons</taxon>
        <taxon>Gunneridae</taxon>
        <taxon>Pentapetalae</taxon>
        <taxon>asterids</taxon>
        <taxon>lamiids</taxon>
        <taxon>Gentianales</taxon>
        <taxon>Rubiaceae</taxon>
        <taxon>Ixoroideae</taxon>
        <taxon>Gardenieae complex</taxon>
        <taxon>Bertiereae - Coffeeae clade</taxon>
        <taxon>Coffeeae</taxon>
        <taxon>Coffea</taxon>
    </lineage>
</organism>
<dbReference type="PANTHER" id="PTHR47926:SF448">
    <property type="entry name" value="PENTACOTRIPEPTIDE-REPEAT REGION OF PRORP DOMAIN-CONTAINING PROTEIN"/>
    <property type="match status" value="1"/>
</dbReference>
<dbReference type="GO" id="GO:0003729">
    <property type="term" value="F:mRNA binding"/>
    <property type="evidence" value="ECO:0007669"/>
    <property type="project" value="UniProtKB-ARBA"/>
</dbReference>
<evidence type="ECO:0000256" key="1">
    <source>
        <dbReference type="ARBA" id="ARBA00022737"/>
    </source>
</evidence>
<dbReference type="GeneID" id="113727823"/>
<dbReference type="InterPro" id="IPR011990">
    <property type="entry name" value="TPR-like_helical_dom_sf"/>
</dbReference>
<dbReference type="InterPro" id="IPR046960">
    <property type="entry name" value="PPR_At4g14850-like_plant"/>
</dbReference>